<organism evidence="2 3">
    <name type="scientific">Aquimarina hainanensis</name>
    <dbReference type="NCBI Taxonomy" id="1578017"/>
    <lineage>
        <taxon>Bacteria</taxon>
        <taxon>Pseudomonadati</taxon>
        <taxon>Bacteroidota</taxon>
        <taxon>Flavobacteriia</taxon>
        <taxon>Flavobacteriales</taxon>
        <taxon>Flavobacteriaceae</taxon>
        <taxon>Aquimarina</taxon>
    </lineage>
</organism>
<dbReference type="Proteomes" id="UP001597459">
    <property type="component" value="Unassembled WGS sequence"/>
</dbReference>
<evidence type="ECO:0000313" key="3">
    <source>
        <dbReference type="Proteomes" id="UP001597459"/>
    </source>
</evidence>
<dbReference type="RefSeq" id="WP_176030089.1">
    <property type="nucleotide sequence ID" value="NZ_JBHSJV010000001.1"/>
</dbReference>
<protein>
    <recommendedName>
        <fullName evidence="4">Secreted protein</fullName>
    </recommendedName>
</protein>
<keyword evidence="3" id="KW-1185">Reference proteome</keyword>
<proteinExistence type="predicted"/>
<reference evidence="3" key="1">
    <citation type="journal article" date="2019" name="Int. J. Syst. Evol. Microbiol.">
        <title>The Global Catalogue of Microorganisms (GCM) 10K type strain sequencing project: providing services to taxonomists for standard genome sequencing and annotation.</title>
        <authorList>
            <consortium name="The Broad Institute Genomics Platform"/>
            <consortium name="The Broad Institute Genome Sequencing Center for Infectious Disease"/>
            <person name="Wu L."/>
            <person name="Ma J."/>
        </authorList>
    </citation>
    <scope>NUCLEOTIDE SEQUENCE [LARGE SCALE GENOMIC DNA]</scope>
    <source>
        <strain evidence="3">KCTC 42423</strain>
    </source>
</reference>
<feature type="signal peptide" evidence="1">
    <location>
        <begin position="1"/>
        <end position="18"/>
    </location>
</feature>
<evidence type="ECO:0008006" key="4">
    <source>
        <dbReference type="Google" id="ProtNLM"/>
    </source>
</evidence>
<sequence>MRIVITIMTLLSVVGAQAQLETSKSSLKIGSTPKNTNLSGYKMSTGLTKPSSTINLHKQPEELKDYQKEKQSFSMNEEDNFYKPQVDGTPKYFKEDDETAKANETDQYFGDFESNGKFVNIIYRDYGEVDGDLVRIYLNDDIIRSNVYLEGSFRGMTIDLLKGFNKIDIEALNQGTSGPNTAEFQLYDDEGKLITSNHWNLATGVKATMIIVKD</sequence>
<gene>
    <name evidence="2" type="ORF">ACFSTE_19010</name>
</gene>
<evidence type="ECO:0000313" key="2">
    <source>
        <dbReference type="EMBL" id="MFD2592936.1"/>
    </source>
</evidence>
<evidence type="ECO:0000256" key="1">
    <source>
        <dbReference type="SAM" id="SignalP"/>
    </source>
</evidence>
<name>A0ABW5NDK6_9FLAO</name>
<feature type="chain" id="PRO_5046519622" description="Secreted protein" evidence="1">
    <location>
        <begin position="19"/>
        <end position="214"/>
    </location>
</feature>
<accession>A0ABW5NDK6</accession>
<dbReference type="EMBL" id="JBHULX010000039">
    <property type="protein sequence ID" value="MFD2592936.1"/>
    <property type="molecule type" value="Genomic_DNA"/>
</dbReference>
<keyword evidence="1" id="KW-0732">Signal</keyword>
<comment type="caution">
    <text evidence="2">The sequence shown here is derived from an EMBL/GenBank/DDBJ whole genome shotgun (WGS) entry which is preliminary data.</text>
</comment>